<feature type="chain" id="PRO_5002595836" description="Lipoprotein" evidence="2">
    <location>
        <begin position="25"/>
        <end position="254"/>
    </location>
</feature>
<dbReference type="PROSITE" id="PS51257">
    <property type="entry name" value="PROKAR_LIPOPROTEIN"/>
    <property type="match status" value="1"/>
</dbReference>
<evidence type="ECO:0000256" key="2">
    <source>
        <dbReference type="SAM" id="SignalP"/>
    </source>
</evidence>
<feature type="signal peptide" evidence="2">
    <location>
        <begin position="1"/>
        <end position="24"/>
    </location>
</feature>
<gene>
    <name evidence="3" type="ORF">FB00_18755</name>
</gene>
<keyword evidence="4" id="KW-1185">Reference proteome</keyword>
<dbReference type="PATRIC" id="fig|264251.5.peg.3804"/>
<name>A0A0H2KZ57_9MICO</name>
<sequence>MTRAGLRAGALVAGLVVGVLGAGACTGSPTPEGPTSGPSATRTGEAPGGGSSDGPTTTADPDAAPGAPEGLGDPTAGSSAGPGGGSSEPAPEITSLGGAAAAAPLVARAGWQVVGASGGCVLSARGTGDPGTPTAGPRDASAALLAETVTADGGDPDGATRDVLLPVGSDGGAVQGVNAVAQDWTVESPRGPLRVRGAARVVAVPAFDGSTTTQSVVLALDCPAPFDEGAWQHLLADVRVGLVAPVEVLGTWPS</sequence>
<dbReference type="Proteomes" id="UP000035265">
    <property type="component" value="Unassembled WGS sequence"/>
</dbReference>
<comment type="caution">
    <text evidence="3">The sequence shown here is derived from an EMBL/GenBank/DDBJ whole genome shotgun (WGS) entry which is preliminary data.</text>
</comment>
<evidence type="ECO:0000313" key="3">
    <source>
        <dbReference type="EMBL" id="KLN33237.1"/>
    </source>
</evidence>
<dbReference type="AlphaFoldDB" id="A0A0H2KZ57"/>
<evidence type="ECO:0000313" key="4">
    <source>
        <dbReference type="Proteomes" id="UP000035265"/>
    </source>
</evidence>
<dbReference type="STRING" id="264251.FB00_18755"/>
<reference evidence="3 4" key="1">
    <citation type="submission" date="2014-05" db="EMBL/GenBank/DDBJ databases">
        <title>Cellulosimicrobium funkei U11 genome.</title>
        <authorList>
            <person name="Hu C."/>
            <person name="Gong Y."/>
            <person name="Wan W."/>
            <person name="Jiang M."/>
        </authorList>
    </citation>
    <scope>NUCLEOTIDE SEQUENCE [LARGE SCALE GENOMIC DNA]</scope>
    <source>
        <strain evidence="3 4">U11</strain>
    </source>
</reference>
<dbReference type="RefSeq" id="WP_047234359.1">
    <property type="nucleotide sequence ID" value="NZ_JNBQ01000041.1"/>
</dbReference>
<proteinExistence type="predicted"/>
<organism evidence="3 4">
    <name type="scientific">Cellulosimicrobium funkei</name>
    <dbReference type="NCBI Taxonomy" id="264251"/>
    <lineage>
        <taxon>Bacteria</taxon>
        <taxon>Bacillati</taxon>
        <taxon>Actinomycetota</taxon>
        <taxon>Actinomycetes</taxon>
        <taxon>Micrococcales</taxon>
        <taxon>Promicromonosporaceae</taxon>
        <taxon>Cellulosimicrobium</taxon>
    </lineage>
</organism>
<dbReference type="EMBL" id="JNBQ01000041">
    <property type="protein sequence ID" value="KLN33237.1"/>
    <property type="molecule type" value="Genomic_DNA"/>
</dbReference>
<evidence type="ECO:0008006" key="5">
    <source>
        <dbReference type="Google" id="ProtNLM"/>
    </source>
</evidence>
<feature type="compositionally biased region" description="Low complexity" evidence="1">
    <location>
        <begin position="27"/>
        <end position="39"/>
    </location>
</feature>
<protein>
    <recommendedName>
        <fullName evidence="5">Lipoprotein</fullName>
    </recommendedName>
</protein>
<keyword evidence="2" id="KW-0732">Signal</keyword>
<accession>A0A0H2KZ57</accession>
<evidence type="ECO:0000256" key="1">
    <source>
        <dbReference type="SAM" id="MobiDB-lite"/>
    </source>
</evidence>
<feature type="region of interest" description="Disordered" evidence="1">
    <location>
        <begin position="27"/>
        <end position="94"/>
    </location>
</feature>
<feature type="compositionally biased region" description="Low complexity" evidence="1">
    <location>
        <begin position="53"/>
        <end position="79"/>
    </location>
</feature>